<evidence type="ECO:0000313" key="1">
    <source>
        <dbReference type="EMBL" id="GGM59329.1"/>
    </source>
</evidence>
<dbReference type="EMBL" id="BMMK01000014">
    <property type="protein sequence ID" value="GGM59329.1"/>
    <property type="molecule type" value="Genomic_DNA"/>
</dbReference>
<dbReference type="AlphaFoldDB" id="A0A8J3FX60"/>
<gene>
    <name evidence="1" type="ORF">GCM10012275_33130</name>
</gene>
<accession>A0A8J3FX60</accession>
<evidence type="ECO:0000313" key="2">
    <source>
        <dbReference type="Proteomes" id="UP000637578"/>
    </source>
</evidence>
<organism evidence="1 2">
    <name type="scientific">Longimycelium tulufanense</name>
    <dbReference type="NCBI Taxonomy" id="907463"/>
    <lineage>
        <taxon>Bacteria</taxon>
        <taxon>Bacillati</taxon>
        <taxon>Actinomycetota</taxon>
        <taxon>Actinomycetes</taxon>
        <taxon>Pseudonocardiales</taxon>
        <taxon>Pseudonocardiaceae</taxon>
        <taxon>Longimycelium</taxon>
    </lineage>
</organism>
<name>A0A8J3FX60_9PSEU</name>
<keyword evidence="2" id="KW-1185">Reference proteome</keyword>
<dbReference type="Proteomes" id="UP000637578">
    <property type="component" value="Unassembled WGS sequence"/>
</dbReference>
<protein>
    <submittedName>
        <fullName evidence="1">Uncharacterized protein</fullName>
    </submittedName>
</protein>
<proteinExistence type="predicted"/>
<sequence length="95" mass="10155">MTWRYSTFWTYRFATIGSGDAALAPEVGSRANAAATAAIAIPIERARMIVLSGIAGGAEWALRAFRAPARTFSCCRPWPVPDVSSTGQNGHPLTE</sequence>
<comment type="caution">
    <text evidence="1">The sequence shown here is derived from an EMBL/GenBank/DDBJ whole genome shotgun (WGS) entry which is preliminary data.</text>
</comment>
<reference evidence="1" key="2">
    <citation type="submission" date="2020-09" db="EMBL/GenBank/DDBJ databases">
        <authorList>
            <person name="Sun Q."/>
            <person name="Zhou Y."/>
        </authorList>
    </citation>
    <scope>NUCLEOTIDE SEQUENCE</scope>
    <source>
        <strain evidence="1">CGMCC 4.5737</strain>
    </source>
</reference>
<reference evidence="1" key="1">
    <citation type="journal article" date="2014" name="Int. J. Syst. Evol. Microbiol.">
        <title>Complete genome sequence of Corynebacterium casei LMG S-19264T (=DSM 44701T), isolated from a smear-ripened cheese.</title>
        <authorList>
            <consortium name="US DOE Joint Genome Institute (JGI-PGF)"/>
            <person name="Walter F."/>
            <person name="Albersmeier A."/>
            <person name="Kalinowski J."/>
            <person name="Ruckert C."/>
        </authorList>
    </citation>
    <scope>NUCLEOTIDE SEQUENCE</scope>
    <source>
        <strain evidence="1">CGMCC 4.5737</strain>
    </source>
</reference>